<sequence>MNQETKITRLLELFKKLRGILASEDDKNWIRGIEAIIFDLSSQEAIVGNEDEVVRYVEYTYKGMCRGNGSFSDFYIWRDDFEERVSENEKLNNLKEKIWREFDR</sequence>
<proteinExistence type="predicted"/>
<dbReference type="RefSeq" id="WP_100294496.1">
    <property type="nucleotide sequence ID" value="NZ_PGGC01000110.1"/>
</dbReference>
<evidence type="ECO:0000313" key="2">
    <source>
        <dbReference type="Proteomes" id="UP000235861"/>
    </source>
</evidence>
<dbReference type="OrthoDB" id="2003057at2"/>
<keyword evidence="2" id="KW-1185">Reference proteome</keyword>
<comment type="caution">
    <text evidence="1">The sequence shown here is derived from an EMBL/GenBank/DDBJ whole genome shotgun (WGS) entry which is preliminary data.</text>
</comment>
<dbReference type="EMBL" id="PGGC01000110">
    <property type="protein sequence ID" value="PJG58426.1"/>
    <property type="molecule type" value="Genomic_DNA"/>
</dbReference>
<organism evidence="1 2">
    <name type="scientific">Aeromonas cavernicola</name>
    <dbReference type="NCBI Taxonomy" id="1006623"/>
    <lineage>
        <taxon>Bacteria</taxon>
        <taxon>Pseudomonadati</taxon>
        <taxon>Pseudomonadota</taxon>
        <taxon>Gammaproteobacteria</taxon>
        <taxon>Aeromonadales</taxon>
        <taxon>Aeromonadaceae</taxon>
        <taxon>Aeromonas</taxon>
    </lineage>
</organism>
<name>A0A2H9U2Y7_9GAMM</name>
<gene>
    <name evidence="1" type="ORF">CUC53_12675</name>
</gene>
<dbReference type="Proteomes" id="UP000235861">
    <property type="component" value="Unassembled WGS sequence"/>
</dbReference>
<accession>A0A2H9U2Y7</accession>
<evidence type="ECO:0000313" key="1">
    <source>
        <dbReference type="EMBL" id="PJG58426.1"/>
    </source>
</evidence>
<reference evidence="1 2" key="1">
    <citation type="submission" date="2017-11" db="EMBL/GenBank/DDBJ databases">
        <title>Draft genome sequence of environmental isolate Aeromonas cavernicola sp. nov. MDC 2508.</title>
        <authorList>
            <person name="Colston S.M."/>
            <person name="Navarro A."/>
            <person name="Martinez-Murcia A.J."/>
            <person name="Graf J."/>
        </authorList>
    </citation>
    <scope>NUCLEOTIDE SEQUENCE [LARGE SCALE GENOMIC DNA]</scope>
    <source>
        <strain evidence="1 2">MDC 2508</strain>
    </source>
</reference>
<dbReference type="AlphaFoldDB" id="A0A2H9U2Y7"/>
<protein>
    <submittedName>
        <fullName evidence="1">Uncharacterized protein</fullName>
    </submittedName>
</protein>